<evidence type="ECO:0000313" key="2">
    <source>
        <dbReference type="EMBL" id="MBM0105833.1"/>
    </source>
</evidence>
<dbReference type="Pfam" id="PF13558">
    <property type="entry name" value="SbcC_Walker_B"/>
    <property type="match status" value="1"/>
</dbReference>
<dbReference type="SUPFAM" id="SSF52540">
    <property type="entry name" value="P-loop containing nucleoside triphosphate hydrolases"/>
    <property type="match status" value="2"/>
</dbReference>
<dbReference type="EMBL" id="JAEVLS010000002">
    <property type="protein sequence ID" value="MBM0105833.1"/>
    <property type="molecule type" value="Genomic_DNA"/>
</dbReference>
<feature type="coiled-coil region" evidence="1">
    <location>
        <begin position="400"/>
        <end position="448"/>
    </location>
</feature>
<name>A0ABS1WXZ1_9GAMM</name>
<dbReference type="Proteomes" id="UP000661077">
    <property type="component" value="Unassembled WGS sequence"/>
</dbReference>
<evidence type="ECO:0008006" key="4">
    <source>
        <dbReference type="Google" id="ProtNLM"/>
    </source>
</evidence>
<keyword evidence="3" id="KW-1185">Reference proteome</keyword>
<gene>
    <name evidence="2" type="ORF">JM946_13920</name>
</gene>
<accession>A0ABS1WXZ1</accession>
<keyword evidence="1" id="KW-0175">Coiled coil</keyword>
<evidence type="ECO:0000313" key="3">
    <source>
        <dbReference type="Proteomes" id="UP000661077"/>
    </source>
</evidence>
<evidence type="ECO:0000256" key="1">
    <source>
        <dbReference type="SAM" id="Coils"/>
    </source>
</evidence>
<dbReference type="Pfam" id="PF13555">
    <property type="entry name" value="AAA_29"/>
    <property type="match status" value="1"/>
</dbReference>
<protein>
    <recommendedName>
        <fullName evidence="4">ATP synthase</fullName>
    </recommendedName>
</protein>
<dbReference type="InterPro" id="IPR027417">
    <property type="entry name" value="P-loop_NTPase"/>
</dbReference>
<sequence length="1107" mass="123902">MDMPISQPVLAESLSRSTFVLTQIDLFNWGAFAGRHSAAIELEGTAIIGPTGSGKTTLVDALMTLITVNPRYNLASTGGHESDRDLVSYIRGVSGAGNNSGDNEHIARPGKTVTGISATFSNGDKSLVIAALFWLDDTSFAAADLKRLWIYSEDGQQTLDLWLETHHAGGARALKQLGRETPGLHVTPNKQEHLAYVRRFFEVGENAFTLLNRAAGLKQLNSIDEVFRELVLEDASRFERAGEVAKEFDDLAAIHGELEIARQQQQTLLPIAESWQARLRLHEALGLQRELQRLLPTWYAELAYRLGGERLAELDALIEARTLAGETIAAQIDALEKQAQALREVYLQSGGATIEQLREQIDQQQDIVKERRRAADDYVRLTRRLGIADALTSDALAANQEVAQRLKAEQQDALRDQKQEAWNLGVVQQRDQQALAALNEELQQIQARPDSNIPGPYQIFRSDLAAHLGLQEEALPFVAELVEVKADESHWRGAIERAIGGHRMRVMAPADVMGRALSWINHRDNRLHVRLLEVETDAHAAEFLADGFTRKLKFKRHAYDRALKRLLSGIDRHCVASEEALRHTPHGMTQQGMMSDKRGLFEKQDKRRLDQDWMTGFDNKDRLASLQRQIKEVEATLQHSRRQYELAQARAEQTEGTLRLLEALLGLEFSAIDLPGAERMLDSFQARLEALSHPDSDLARARADCEQAESELKRRRTEERDNAVEHAMLADRRKLTHENRERAFRKIGAGLTDAQRRLADQHFSAPSGDVLDSLPDLELDASKRTQATIDSLGGKLRDCDQALVRQMASAQRVDTGALSEAGAEIQDVPVYLERLRQLTEEALPQKLQRFLDYLNQSSGQGVTQLLSDIENEVSMIEERIEDLNRTLRRVDFQPGCYLRLDPQRVVHESLRTLQQAQRHLRSAALKNDLGESHFRALKHMVSLLRDASERKKTLGARALLDPRYRLQFSVAVIERATGAVIEVRTGSQGGSGGEKEIIASYVLTASLSYALCPEGGNQPLFGTVVLDEAFSKSSQAVAGRIISALHEFGLHPLFVTPNKELRLLRAHTRSAILIHRKGQRATITSLSWEELEEHARQRNAGRHEVSS</sequence>
<proteinExistence type="predicted"/>
<reference evidence="2 3" key="1">
    <citation type="journal article" date="2021" name="Int. J. Syst. Evol. Microbiol.">
        <title>Steroidobacter gossypii sp. nov., isolated from soil of cotton cropping field.</title>
        <authorList>
            <person name="Huang R."/>
            <person name="Yang S."/>
            <person name="Zhen C."/>
            <person name="Liu W."/>
        </authorList>
    </citation>
    <scope>NUCLEOTIDE SEQUENCE [LARGE SCALE GENOMIC DNA]</scope>
    <source>
        <strain evidence="2 3">S1-65</strain>
    </source>
</reference>
<dbReference type="Gene3D" id="3.40.50.300">
    <property type="entry name" value="P-loop containing nucleotide triphosphate hydrolases"/>
    <property type="match status" value="1"/>
</dbReference>
<organism evidence="2 3">
    <name type="scientific">Steroidobacter gossypii</name>
    <dbReference type="NCBI Taxonomy" id="2805490"/>
    <lineage>
        <taxon>Bacteria</taxon>
        <taxon>Pseudomonadati</taxon>
        <taxon>Pseudomonadota</taxon>
        <taxon>Gammaproteobacteria</taxon>
        <taxon>Steroidobacterales</taxon>
        <taxon>Steroidobacteraceae</taxon>
        <taxon>Steroidobacter</taxon>
    </lineage>
</organism>
<feature type="coiled-coil region" evidence="1">
    <location>
        <begin position="623"/>
        <end position="664"/>
    </location>
</feature>
<dbReference type="RefSeq" id="WP_203167856.1">
    <property type="nucleotide sequence ID" value="NZ_JAEVLS010000002.1"/>
</dbReference>
<comment type="caution">
    <text evidence="2">The sequence shown here is derived from an EMBL/GenBank/DDBJ whole genome shotgun (WGS) entry which is preliminary data.</text>
</comment>